<dbReference type="Pfam" id="PF00975">
    <property type="entry name" value="Thioesterase"/>
    <property type="match status" value="1"/>
</dbReference>
<evidence type="ECO:0000256" key="1">
    <source>
        <dbReference type="ARBA" id="ARBA00001957"/>
    </source>
</evidence>
<dbReference type="Pfam" id="PF00501">
    <property type="entry name" value="AMP-binding"/>
    <property type="match status" value="2"/>
</dbReference>
<evidence type="ECO:0000313" key="6">
    <source>
        <dbReference type="Proteomes" id="UP001465153"/>
    </source>
</evidence>
<dbReference type="CDD" id="cd19531">
    <property type="entry name" value="LCL_NRPS-like"/>
    <property type="match status" value="1"/>
</dbReference>
<dbReference type="InterPro" id="IPR001031">
    <property type="entry name" value="Thioesterase"/>
</dbReference>
<dbReference type="Gene3D" id="3.40.50.1820">
    <property type="entry name" value="alpha/beta hydrolase"/>
    <property type="match status" value="1"/>
</dbReference>
<dbReference type="Pfam" id="PF00668">
    <property type="entry name" value="Condensation"/>
    <property type="match status" value="3"/>
</dbReference>
<dbReference type="PROSITE" id="PS00455">
    <property type="entry name" value="AMP_BINDING"/>
    <property type="match status" value="2"/>
</dbReference>
<evidence type="ECO:0000256" key="3">
    <source>
        <dbReference type="ARBA" id="ARBA00022553"/>
    </source>
</evidence>
<proteinExistence type="predicted"/>
<dbReference type="Gene3D" id="1.10.1200.10">
    <property type="entry name" value="ACP-like"/>
    <property type="match status" value="3"/>
</dbReference>
<dbReference type="Gene3D" id="3.30.300.30">
    <property type="match status" value="2"/>
</dbReference>
<dbReference type="CDD" id="cd19534">
    <property type="entry name" value="E_NRPS"/>
    <property type="match status" value="1"/>
</dbReference>
<keyword evidence="2" id="KW-0596">Phosphopantetheine</keyword>
<dbReference type="InterPro" id="IPR000873">
    <property type="entry name" value="AMP-dep_synth/lig_dom"/>
</dbReference>
<dbReference type="InterPro" id="IPR010071">
    <property type="entry name" value="AA_adenyl_dom"/>
</dbReference>
<dbReference type="Pfam" id="PF00550">
    <property type="entry name" value="PP-binding"/>
    <property type="match status" value="3"/>
</dbReference>
<keyword evidence="3" id="KW-0597">Phosphoprotein</keyword>
<dbReference type="Gene3D" id="3.30.559.10">
    <property type="entry name" value="Chloramphenicol acetyltransferase-like domain"/>
    <property type="match status" value="3"/>
</dbReference>
<evidence type="ECO:0000259" key="4">
    <source>
        <dbReference type="PROSITE" id="PS50075"/>
    </source>
</evidence>
<dbReference type="CDD" id="cd05930">
    <property type="entry name" value="A_NRPS"/>
    <property type="match status" value="2"/>
</dbReference>
<dbReference type="Gene3D" id="2.30.38.10">
    <property type="entry name" value="Luciferase, Domain 3"/>
    <property type="match status" value="2"/>
</dbReference>
<dbReference type="InterPro" id="IPR025110">
    <property type="entry name" value="AMP-bd_C"/>
</dbReference>
<dbReference type="PANTHER" id="PTHR45398:SF1">
    <property type="entry name" value="ENZYME, PUTATIVE (JCVI)-RELATED"/>
    <property type="match status" value="1"/>
</dbReference>
<dbReference type="InterPro" id="IPR023213">
    <property type="entry name" value="CAT-like_dom_sf"/>
</dbReference>
<dbReference type="InterPro" id="IPR010060">
    <property type="entry name" value="NRPS_synth"/>
</dbReference>
<name>A0ABQ0ACR9_9GAMM</name>
<evidence type="ECO:0000313" key="5">
    <source>
        <dbReference type="EMBL" id="GAA6169343.1"/>
    </source>
</evidence>
<dbReference type="NCBIfam" id="NF003417">
    <property type="entry name" value="PRK04813.1"/>
    <property type="match status" value="3"/>
</dbReference>
<reference evidence="5 6" key="1">
    <citation type="submission" date="2024-04" db="EMBL/GenBank/DDBJ databases">
        <title>Draft genome sequence of Sessilibacter corallicola NBRC 116591.</title>
        <authorList>
            <person name="Miyakawa T."/>
            <person name="Kusuya Y."/>
            <person name="Miura T."/>
        </authorList>
    </citation>
    <scope>NUCLEOTIDE SEQUENCE [LARGE SCALE GENOMIC DNA]</scope>
    <source>
        <strain evidence="5 6">KU-00831-HH</strain>
    </source>
</reference>
<keyword evidence="6" id="KW-1185">Reference proteome</keyword>
<dbReference type="SMART" id="SM00823">
    <property type="entry name" value="PKS_PP"/>
    <property type="match status" value="3"/>
</dbReference>
<dbReference type="InterPro" id="IPR036736">
    <property type="entry name" value="ACP-like_sf"/>
</dbReference>
<dbReference type="InterPro" id="IPR006162">
    <property type="entry name" value="Ppantetheine_attach_site"/>
</dbReference>
<dbReference type="Proteomes" id="UP001465153">
    <property type="component" value="Unassembled WGS sequence"/>
</dbReference>
<dbReference type="SUPFAM" id="SSF52777">
    <property type="entry name" value="CoA-dependent acyltransferases"/>
    <property type="match status" value="6"/>
</dbReference>
<comment type="caution">
    <text evidence="5">The sequence shown here is derived from an EMBL/GenBank/DDBJ whole genome shotgun (WGS) entry which is preliminary data.</text>
</comment>
<dbReference type="Gene3D" id="3.30.559.30">
    <property type="entry name" value="Nonribosomal peptide synthetase, condensation domain"/>
    <property type="match status" value="3"/>
</dbReference>
<dbReference type="InterPro" id="IPR020845">
    <property type="entry name" value="AMP-binding_CS"/>
</dbReference>
<dbReference type="PROSITE" id="PS50075">
    <property type="entry name" value="CARRIER"/>
    <property type="match status" value="3"/>
</dbReference>
<accession>A0ABQ0ACR9</accession>
<gene>
    <name evidence="5" type="ORF">NBRC116591_31540</name>
</gene>
<dbReference type="InterPro" id="IPR020806">
    <property type="entry name" value="PKS_PP-bd"/>
</dbReference>
<dbReference type="SUPFAM" id="SSF47336">
    <property type="entry name" value="ACP-like"/>
    <property type="match status" value="3"/>
</dbReference>
<protein>
    <recommendedName>
        <fullName evidence="4">Carrier domain-containing protein</fullName>
    </recommendedName>
</protein>
<dbReference type="Pfam" id="PF13193">
    <property type="entry name" value="AMP-binding_C"/>
    <property type="match status" value="2"/>
</dbReference>
<dbReference type="EMBL" id="BAABWN010000011">
    <property type="protein sequence ID" value="GAA6169343.1"/>
    <property type="molecule type" value="Genomic_DNA"/>
</dbReference>
<dbReference type="SUPFAM" id="SSF56801">
    <property type="entry name" value="Acetyl-CoA synthetase-like"/>
    <property type="match status" value="2"/>
</dbReference>
<dbReference type="InterPro" id="IPR001242">
    <property type="entry name" value="Condensation_dom"/>
</dbReference>
<dbReference type="NCBIfam" id="TIGR01720">
    <property type="entry name" value="NRPS-para261"/>
    <property type="match status" value="1"/>
</dbReference>
<feature type="domain" description="Carrier" evidence="4">
    <location>
        <begin position="2780"/>
        <end position="2855"/>
    </location>
</feature>
<dbReference type="NCBIfam" id="TIGR01733">
    <property type="entry name" value="AA-adenyl-dom"/>
    <property type="match status" value="2"/>
</dbReference>
<dbReference type="InterPro" id="IPR045851">
    <property type="entry name" value="AMP-bd_C_sf"/>
</dbReference>
<dbReference type="Gene3D" id="3.40.50.980">
    <property type="match status" value="4"/>
</dbReference>
<dbReference type="InterPro" id="IPR009081">
    <property type="entry name" value="PP-bd_ACP"/>
</dbReference>
<organism evidence="5 6">
    <name type="scientific">Sessilibacter corallicola</name>
    <dbReference type="NCBI Taxonomy" id="2904075"/>
    <lineage>
        <taxon>Bacteria</taxon>
        <taxon>Pseudomonadati</taxon>
        <taxon>Pseudomonadota</taxon>
        <taxon>Gammaproteobacteria</taxon>
        <taxon>Cellvibrionales</taxon>
        <taxon>Cellvibrionaceae</taxon>
        <taxon>Sessilibacter</taxon>
    </lineage>
</organism>
<feature type="domain" description="Carrier" evidence="4">
    <location>
        <begin position="1157"/>
        <end position="1231"/>
    </location>
</feature>
<dbReference type="InterPro" id="IPR029058">
    <property type="entry name" value="AB_hydrolase_fold"/>
</dbReference>
<evidence type="ECO:0000256" key="2">
    <source>
        <dbReference type="ARBA" id="ARBA00022450"/>
    </source>
</evidence>
<sequence>MSMNNKPSKQEQLRQIAERLAALPEEKKNTFRNALEEKGIDPWKLPLVPEQESSANDYALSFAQQRLWFIEQTEPGNPLYNLSFGLQFNGNLNTQAVEQSINAIVERHSVLRTTYTGNEDGEGRQRVNAFKAVPLEIITLDDNGGDQSEVLNQLAREEAQKPFNLGQDLMFRFKLIKVDNENTVGLFTIHHIAFDALSVDLLVQEFVSLYTHFCQSDNTDSHSDNALSEKPLPETLPKLSVQYSDFAQWQRQWGQSKQFLKQQEFWQNQLEGAPQRIDLPTDFPRSKNRRCLGKKCSIELPVELSDQLRQLARQQNVTLYMVLMATFNVLLSHYSRQDDICVGTSIANRTKQETQPLLGFFVNLLVMRNQIDRSSDFLSFLQQVNETASSAYVNQDFPFDKLIDLLGVERDNSTTPLFQVLFVLNTAGQASSIELPGVTISSFNDDQEIARYELTLRVTDNGDASSLYCQLEFDTDLFSQLTAESLLAHYEELFTQIAANPAGNINDYALLSDDQQLERYQVQRTDSEETAQTNALISQESSTIHARIESFAEHTPDALALVCSDTRLSYRELNDQANQLAHYLRSQGVVADVPVALLMDRSASFVVGLLAVLKAGGCYVPLDTQWPAARLQNLIDDCGAQLLLSETAWQTTANSLSVNALILDQISEAVLWANESTDNPTPVAAKNNLAYMIYTSGSTGKPKGVMIEHQQLINYACGVMTRFFGSEIHGSEIHGSEIHGSEIHGSEIHGSELNYSFASVSTVAADLGNTSIYGALAFGGCLHLIDAERSFSPDTVASYMDEHQVDVIKIVPSHLQGLLAANEPQRLLPKTLLILGGEACPNSLIAQVRQLAPELRIVNHYGPTETTVGVLTHEIPFQTEYTGSFPVGKPLPNSQTYILDAGGYLCPPGVAGELFVGGDSVARGYLGQPELTQERFIERQLHASQPAQRLYRTGDKARWLSNGDIDFLGRLDEQVKLRGYRVELGDIRTCLCEQDGVRDAVVQVIRGDVSERLVAFLVTENNSTTSADTQRVQSALEETLPPYMVPQQWLWLDSLPLTINGKLDRRELMALADAGPDSDAVEGRDPRDQLEQQLVAIWSQILRRDSVSIDDNFFELGGDSILSLQVIAKAKKAGITLTPKQLFDEQTIARLSQVAVTAQSDIEQQFIEIWSGILKRDDIDRHDNFFALGGDSILSLQVVAKARKAGLKVTPKQLFDEQTVAKLAAVVEYSESKTSKSQESVSGDVPLTPIQSWFFEADHPNKHHWNQSTIFTVKQPLDFKLLQQAVVALVKQHDSLRMSFEKGNDQWQQRYLPMEKLPAQELCWSIGAERLKLDAQSNAQALSDAIESAATEVQASLDLAKGPLIRVGYFELNDVTIDGTVPENRLMIAIHHLVVDGVSWRILLNDLLEAYQQLAQNKPVNLGEKSSSFQSWSQYLATYVKSDSLNQEVDYWKQVGSESPDLSGFNLSEQDAEKVAAINTVSSQAIVTQRLSKEDTQALLQKIPSVYRTQINDVLLTALSRMLCDKTHSDQICIEMEGHGREELFAKDVDLKAQDLSQSIGWFTSRFPVLLKPFASDEQSANREFSHSIKSVKEQLRAIPNKGIGYGLIRYLHPEAAIREQFAQHATPILNFNYLGQLDGAIEEKDNNAVDTLFGDAPETGGVDRALDSKRSHILDLTAQVSGGQLHLNWYYSKALQDQQTVEDLAGAYCEALSELIHHCLQESSGGVTPSDFPLAKVTQPQLEDMPFDWHNIETLYPLSPMQEGLLFHTLMKPGTGIYFMQERYQINRPLDEAAVVEAWSRVVDRHEVLRTSFYWKNEDQLLQVVHKKVETPVTLLDWRHMDEQQQVAEVQKYMSEELTTGFDLSTPMQLAITLIRVGDSKYQLIRSFHHILMDAWCFSLLMMDFLMFYQSLVEDKAIERPRLRPYRDYIAWLQKQDIDGAEKYWRDYLKGFNAPNSLAVDRPQSQEGVADVAVSLSIEETQQLQNLAQQCQITINTIVQGAWALLLSRYSGDNDIIFGVTVAGRPTELEGADSLIGLFINSLPLRVEVNNQASVSEWLKALFERNVGMREYEFAPLVDIQSWSELPRGESLFKSLFVFENAPIDQAMMDRTVEFEIDERTDRTHTNYPITVVIGPSEKLRLQLTYDKQLFDHDTVGDMVEHFKQLLCNLSQGANSKLSDIHMLAASDQQKLLTEWSGFSKATPIPQLINENQGKLWPQRFVEQVNNQSEKVAVRCLDQSLSYGELNQKANQIANELTARGVGRNDLVALLDERGIDLLVMIVAVLKAGAAYLPLDPKHPPQRLAKIIELADLSLVLGNAQTETLLTQTSELLADNQTVITLPTLLEQPSSGTLNDQNPEVISEFNDLAYVIFTSGSTGVPKGAMVEHLGMLNNMLGKLPSLNLGSDEVIAQTASQCFDISVWQFLTALMLGARVDIYPDQIAHDPKSLMKAVGENSVTILESVPSLIRSMLDIVEDQNEIKGALDSLRWLLPTGEALPPELARDWLKAFPQIPLMNAYGPAECSDDVAFWPVKSEQEANVSHMPIGLATDNNWLYILDNNQQCVPAGVTGELYIGGAGVGRGYLNDPERTNEVFIKNPFLGFSETDFDIKASEIKTSEIKNSLSALTEAVKTQAERLYRSGDLASFTRDGIIEYRGRKDHQVKVRGYRIELGEIENRVLEHNDIRLAAVVVKSNQHGDNMLVAYVEKEAHTAELESSDAIAQEQEQWRSFIKDTLPDYMVPSVFVVLPSLPLNANGKIDRLKLPDPDLEKLSTTEYVAPRNVHERKLVEIWKKVLKLDRIGIDDNFFELGGHSLLAIKMVHQMQREFGPDVSLAALFQTPTIRQLVALSQGEAQSQVRMLREASGENVQSPLFCIHHGGGHTLEYQLISANLDASIPVYGIQSRRLIEPNFEENSIEEMAEQYTAMIQEIQPQGPYQLLGWSLGGVLAMAMTHVLENQGEHVSFIGLIDSVHNVDLNAVLDNPELKHVDTSADLNVVANMLQMFGEEGRQRYETVSPDLRSHFEAELNQMDHEQGLQYAIDKMSELKLIDETVNTEFLKLRYRTSVHYRNLMKKHYPEKVKAVPYIWWAQDSLKDGEAPTPWHRYCEDVAEVDYFDGSHYDIMSAASLHEKISTCLIKGSS</sequence>
<dbReference type="SUPFAM" id="SSF53474">
    <property type="entry name" value="alpha/beta-Hydrolases"/>
    <property type="match status" value="1"/>
</dbReference>
<comment type="cofactor">
    <cofactor evidence="1">
        <name>pantetheine 4'-phosphate</name>
        <dbReference type="ChEBI" id="CHEBI:47942"/>
    </cofactor>
</comment>
<feature type="domain" description="Carrier" evidence="4">
    <location>
        <begin position="1085"/>
        <end position="1159"/>
    </location>
</feature>
<dbReference type="PROSITE" id="PS00012">
    <property type="entry name" value="PHOSPHOPANTETHEINE"/>
    <property type="match status" value="3"/>
</dbReference>
<dbReference type="PANTHER" id="PTHR45398">
    <property type="match status" value="1"/>
</dbReference>
<dbReference type="CDD" id="cd19543">
    <property type="entry name" value="DCL_NRPS"/>
    <property type="match status" value="1"/>
</dbReference>